<dbReference type="Proteomes" id="UP000887565">
    <property type="component" value="Unplaced"/>
</dbReference>
<accession>A0A915ITJ9</accession>
<dbReference type="WBParaSite" id="nRc.2.0.1.t17519-RA">
    <property type="protein sequence ID" value="nRc.2.0.1.t17519-RA"/>
    <property type="gene ID" value="nRc.2.0.1.g17519"/>
</dbReference>
<sequence length="149" mass="17084">HSLIQFIVTDGFDRFYRYNFTIDQLISKLFKSGDDEGRLFSMLKNCFQKSLVRLTVTATKCCLSFVCSTITAENANLELFVLSTAEARVEIKKLLFDFTEKCTEMKTEFQFQSIIGEKSPLDKNNRLRGKNVAAPPMKARKRATGLQYN</sequence>
<evidence type="ECO:0000313" key="2">
    <source>
        <dbReference type="WBParaSite" id="nRc.2.0.1.t17519-RA"/>
    </source>
</evidence>
<organism evidence="1 2">
    <name type="scientific">Romanomermis culicivorax</name>
    <name type="common">Nematode worm</name>
    <dbReference type="NCBI Taxonomy" id="13658"/>
    <lineage>
        <taxon>Eukaryota</taxon>
        <taxon>Metazoa</taxon>
        <taxon>Ecdysozoa</taxon>
        <taxon>Nematoda</taxon>
        <taxon>Enoplea</taxon>
        <taxon>Dorylaimia</taxon>
        <taxon>Mermithida</taxon>
        <taxon>Mermithoidea</taxon>
        <taxon>Mermithidae</taxon>
        <taxon>Romanomermis</taxon>
    </lineage>
</organism>
<keyword evidence="1" id="KW-1185">Reference proteome</keyword>
<dbReference type="AlphaFoldDB" id="A0A915ITJ9"/>
<reference evidence="2" key="1">
    <citation type="submission" date="2022-11" db="UniProtKB">
        <authorList>
            <consortium name="WormBaseParasite"/>
        </authorList>
    </citation>
    <scope>IDENTIFICATION</scope>
</reference>
<proteinExistence type="predicted"/>
<name>A0A915ITJ9_ROMCU</name>
<protein>
    <submittedName>
        <fullName evidence="2">Uncharacterized protein</fullName>
    </submittedName>
</protein>
<evidence type="ECO:0000313" key="1">
    <source>
        <dbReference type="Proteomes" id="UP000887565"/>
    </source>
</evidence>